<keyword evidence="3" id="KW-0677">Repeat</keyword>
<name>A0A167CEP9_9ASCO</name>
<dbReference type="SMART" id="SM00320">
    <property type="entry name" value="WD40"/>
    <property type="match status" value="3"/>
</dbReference>
<organism evidence="9 10">
    <name type="scientific">Sugiyamaella lignohabitans</name>
    <dbReference type="NCBI Taxonomy" id="796027"/>
    <lineage>
        <taxon>Eukaryota</taxon>
        <taxon>Fungi</taxon>
        <taxon>Dikarya</taxon>
        <taxon>Ascomycota</taxon>
        <taxon>Saccharomycotina</taxon>
        <taxon>Dipodascomycetes</taxon>
        <taxon>Dipodascales</taxon>
        <taxon>Trichomonascaceae</taxon>
        <taxon>Sugiyamaella</taxon>
    </lineage>
</organism>
<dbReference type="SUPFAM" id="SSF50978">
    <property type="entry name" value="WD40 repeat-like"/>
    <property type="match status" value="1"/>
</dbReference>
<keyword evidence="2" id="KW-0853">WD repeat</keyword>
<dbReference type="Gene3D" id="2.130.10.10">
    <property type="entry name" value="YVTN repeat-like/Quinoprotein amine dehydrogenase"/>
    <property type="match status" value="1"/>
</dbReference>
<dbReference type="GeneID" id="30036544"/>
<dbReference type="GO" id="GO:0017183">
    <property type="term" value="P:protein histidyl modification to diphthamide"/>
    <property type="evidence" value="ECO:0007669"/>
    <property type="project" value="EnsemblFungi"/>
</dbReference>
<dbReference type="GO" id="GO:0032456">
    <property type="term" value="P:endocytic recycling"/>
    <property type="evidence" value="ECO:0007669"/>
    <property type="project" value="EnsemblFungi"/>
</dbReference>
<proteinExistence type="inferred from homology"/>
<feature type="compositionally biased region" description="Low complexity" evidence="8">
    <location>
        <begin position="101"/>
        <end position="110"/>
    </location>
</feature>
<evidence type="ECO:0000256" key="7">
    <source>
        <dbReference type="ARBA" id="ARBA00047551"/>
    </source>
</evidence>
<dbReference type="PANTHER" id="PTHR46042:SF1">
    <property type="entry name" value="DIPHTHINE METHYLTRANSFERASE"/>
    <property type="match status" value="1"/>
</dbReference>
<dbReference type="InterPro" id="IPR015943">
    <property type="entry name" value="WD40/YVTN_repeat-like_dom_sf"/>
</dbReference>
<evidence type="ECO:0000256" key="2">
    <source>
        <dbReference type="ARBA" id="ARBA00022574"/>
    </source>
</evidence>
<protein>
    <recommendedName>
        <fullName evidence="6">methylated diphthine methylhydrolase</fullName>
        <ecNumber evidence="6">3.1.1.97</ecNumber>
    </recommendedName>
</protein>
<dbReference type="OrthoDB" id="1930760at2759"/>
<dbReference type="InterPro" id="IPR036322">
    <property type="entry name" value="WD40_repeat_dom_sf"/>
</dbReference>
<sequence>MSNARRLARTTTNLPPCVVQIHPNDSSVCLVGTYQLEEEGMRRGSLDVYRNYNNRLDFESSSETDSSILDVKICPHDPSLVFTAQSTGSIIAWKISVPAHSPSSNPSSPSSEEESVLGRSPASISSISSISSRSSRSSVSARASLPPVSLKKIDQFQLFPETTLVLAICFSPEDPTIMSATLSSGEVAMLKFANNGAPVITGLSHTHLLESWTSAIGSRSLSNVLFSGGDDSLLAAHDMRLMSETESGVIWTSVKLHDAGVTSILPSSKNWMSSNPNYLWTGGYDDHLRAIDLRTGPNNSLESYLPPTVSSSINLRGGVWRLTPSPKEGDDRVLACCMYEGARIVSPDRPATVQRVIRKGHESMVYGGDWTADGSQMITCSFYDKQLQLWSSQDKEEDYPRFEQESAYAQLNNESLRTQSLLSTPEISM</sequence>
<evidence type="ECO:0000256" key="8">
    <source>
        <dbReference type="SAM" id="MobiDB-lite"/>
    </source>
</evidence>
<reference evidence="9 10" key="1">
    <citation type="submission" date="2016-02" db="EMBL/GenBank/DDBJ databases">
        <title>Complete genome sequence and transcriptome regulation of the pentose utilising yeast Sugiyamaella lignohabitans.</title>
        <authorList>
            <person name="Bellasio M."/>
            <person name="Peymann A."/>
            <person name="Valli M."/>
            <person name="Sipitzky M."/>
            <person name="Graf A."/>
            <person name="Sauer M."/>
            <person name="Marx H."/>
            <person name="Mattanovich D."/>
        </authorList>
    </citation>
    <scope>NUCLEOTIDE SEQUENCE [LARGE SCALE GENOMIC DNA]</scope>
    <source>
        <strain evidence="9 10">CBS 10342</strain>
    </source>
</reference>
<dbReference type="EMBL" id="CP014500">
    <property type="protein sequence ID" value="ANB11594.1"/>
    <property type="molecule type" value="Genomic_DNA"/>
</dbReference>
<comment type="similarity">
    <text evidence="5">Belongs to the DPH7 family.</text>
</comment>
<gene>
    <name evidence="9" type="primary">RRT2</name>
    <name evidence="9" type="ORF">AWJ20_4414</name>
</gene>
<comment type="catalytic activity">
    <reaction evidence="7">
        <text>diphthine methyl ester-[translation elongation factor 2] + H2O = diphthine-[translation elongation factor 2] + methanol + H(+)</text>
        <dbReference type="Rhea" id="RHEA:42656"/>
        <dbReference type="Rhea" id="RHEA-COMP:10172"/>
        <dbReference type="Rhea" id="RHEA-COMP:10173"/>
        <dbReference type="ChEBI" id="CHEBI:15377"/>
        <dbReference type="ChEBI" id="CHEBI:15378"/>
        <dbReference type="ChEBI" id="CHEBI:17790"/>
        <dbReference type="ChEBI" id="CHEBI:79005"/>
        <dbReference type="ChEBI" id="CHEBI:82696"/>
        <dbReference type="EC" id="3.1.1.97"/>
    </reaction>
</comment>
<evidence type="ECO:0000256" key="6">
    <source>
        <dbReference type="ARBA" id="ARBA00039131"/>
    </source>
</evidence>
<dbReference type="InterPro" id="IPR052415">
    <property type="entry name" value="Diphthine_MTase"/>
</dbReference>
<evidence type="ECO:0000313" key="9">
    <source>
        <dbReference type="EMBL" id="ANB11594.1"/>
    </source>
</evidence>
<evidence type="ECO:0000256" key="3">
    <source>
        <dbReference type="ARBA" id="ARBA00022737"/>
    </source>
</evidence>
<keyword evidence="4" id="KW-0378">Hydrolase</keyword>
<keyword evidence="10" id="KW-1185">Reference proteome</keyword>
<evidence type="ECO:0000256" key="1">
    <source>
        <dbReference type="ARBA" id="ARBA00005156"/>
    </source>
</evidence>
<dbReference type="KEGG" id="slb:AWJ20_4414"/>
<accession>A0A167CEP9</accession>
<evidence type="ECO:0000256" key="5">
    <source>
        <dbReference type="ARBA" id="ARBA00038092"/>
    </source>
</evidence>
<feature type="region of interest" description="Disordered" evidence="8">
    <location>
        <begin position="100"/>
        <end position="120"/>
    </location>
</feature>
<dbReference type="RefSeq" id="XP_018734071.1">
    <property type="nucleotide sequence ID" value="XM_018881482.1"/>
</dbReference>
<evidence type="ECO:0000313" key="10">
    <source>
        <dbReference type="Proteomes" id="UP000189580"/>
    </source>
</evidence>
<evidence type="ECO:0000256" key="4">
    <source>
        <dbReference type="ARBA" id="ARBA00022801"/>
    </source>
</evidence>
<comment type="pathway">
    <text evidence="1">Protein modification; peptidyl-diphthamide biosynthesis.</text>
</comment>
<dbReference type="GO" id="GO:0061685">
    <property type="term" value="F:diphthine methylesterase activity"/>
    <property type="evidence" value="ECO:0007669"/>
    <property type="project" value="UniProtKB-EC"/>
</dbReference>
<dbReference type="PANTHER" id="PTHR46042">
    <property type="entry name" value="DIPHTHINE METHYLTRANSFERASE"/>
    <property type="match status" value="1"/>
</dbReference>
<dbReference type="Proteomes" id="UP000189580">
    <property type="component" value="Chromosome c"/>
</dbReference>
<dbReference type="GO" id="GO:0005768">
    <property type="term" value="C:endosome"/>
    <property type="evidence" value="ECO:0007669"/>
    <property type="project" value="EnsemblFungi"/>
</dbReference>
<dbReference type="AlphaFoldDB" id="A0A167CEP9"/>
<dbReference type="InterPro" id="IPR001680">
    <property type="entry name" value="WD40_rpt"/>
</dbReference>
<dbReference type="EC" id="3.1.1.97" evidence="6"/>